<proteinExistence type="predicted"/>
<gene>
    <name evidence="1" type="ORF">PS645_03720</name>
</gene>
<reference evidence="1 2" key="1">
    <citation type="submission" date="2019-09" db="EMBL/GenBank/DDBJ databases">
        <authorList>
            <person name="Chandra G."/>
            <person name="Truman W A."/>
        </authorList>
    </citation>
    <scope>NUCLEOTIDE SEQUENCE [LARGE SCALE GENOMIC DNA]</scope>
    <source>
        <strain evidence="1">PS645</strain>
    </source>
</reference>
<dbReference type="RefSeq" id="WP_150581812.1">
    <property type="nucleotide sequence ID" value="NZ_CABVGX010000031.1"/>
</dbReference>
<evidence type="ECO:0000313" key="1">
    <source>
        <dbReference type="EMBL" id="VVN09588.1"/>
    </source>
</evidence>
<dbReference type="EMBL" id="CABVGX010000031">
    <property type="protein sequence ID" value="VVN09588.1"/>
    <property type="molecule type" value="Genomic_DNA"/>
</dbReference>
<name>A0A5E6UX85_PSEFL</name>
<dbReference type="Pfam" id="PF20192">
    <property type="entry name" value="DUF6555"/>
    <property type="match status" value="1"/>
</dbReference>
<accession>A0A5E6UX85</accession>
<organism evidence="1 2">
    <name type="scientific">Pseudomonas fluorescens</name>
    <dbReference type="NCBI Taxonomy" id="294"/>
    <lineage>
        <taxon>Bacteria</taxon>
        <taxon>Pseudomonadati</taxon>
        <taxon>Pseudomonadota</taxon>
        <taxon>Gammaproteobacteria</taxon>
        <taxon>Pseudomonadales</taxon>
        <taxon>Pseudomonadaceae</taxon>
        <taxon>Pseudomonas</taxon>
    </lineage>
</organism>
<evidence type="ECO:0000313" key="2">
    <source>
        <dbReference type="Proteomes" id="UP000325607"/>
    </source>
</evidence>
<dbReference type="Proteomes" id="UP000325607">
    <property type="component" value="Unassembled WGS sequence"/>
</dbReference>
<protein>
    <submittedName>
        <fullName evidence="1">Uncharacterized protein</fullName>
    </submittedName>
</protein>
<dbReference type="OrthoDB" id="6928792at2"/>
<dbReference type="AlphaFoldDB" id="A0A5E6UX85"/>
<dbReference type="InterPro" id="IPR046685">
    <property type="entry name" value="DUF6555"/>
</dbReference>
<sequence length="76" mass="8942">MTRPRHFQITYSLSKTRRIFVQPDTHMTDEDAWYYACLHSGVGLLYGELYPQEDHARLVEHANSAGLTEVYWEELP</sequence>